<protein>
    <submittedName>
        <fullName evidence="3">Glycosyltransferase 2</fullName>
    </submittedName>
</protein>
<sequence>MRLWGRLSSLFLSDEELGKKDDDHKPAVLPTIRTQQHWAPSRPSPRKTLKRLALAIAIGLVIYLFVHNIPTDLPIRDRRRPVYTHGEGDLIDPFQSPPKKSKPPPTRHGAHEATATAQSYSGPVKFMELADSLYAISSTRGGFLMNKNILFTASSLKSAAALLPIACQMGSELRNYVHFALMSRSGIDIDELRAVNGVDESCHVIFHDARPDHCAISTEARLAIAATRALYHIHSYMHPQAVVVDASAIENSYFLEAVRMQAKGMGVPVIDLPQDSQKHLAYMTKLDSSALGAWNKFHVDILVHASSGASGSLIRLLKSLSAADYTSCAIPHLTIELPHDVDAPTQEFLKSFQWPPAHIANPSNIKQLSLRHRIAHWNLNEEESSIRFLESFWPANPQDSHVLVLSPQTELSPQFYHFLRYSVLEYMYSSAAISQEWDTRLMGISLDLPQAYLNDTSPFVPPTRKDAPLPSPPSLDDVPTPPPTPPSDGPTPFLWQAPSSNAILFSGTKWVELHGFVSRLLDAQHRLPSTPSSFLSSKTVSKKFPSWLEHALRLARARGYWTLYPADTPAGRFAVVHADLYTAPEEYEEDQELLAPSSSDNREGRGGQGQEILARELVPGGHPLPPFRELPLLSWDGRAVRLEELDRDAAEYTTEFREAVGGCEDLKGFQLLAKGDAADLFCEAE</sequence>
<dbReference type="AlphaFoldDB" id="A0AA38VRY0"/>
<keyword evidence="2" id="KW-0812">Transmembrane</keyword>
<comment type="caution">
    <text evidence="3">The sequence shown here is derived from an EMBL/GenBank/DDBJ whole genome shotgun (WGS) entry which is preliminary data.</text>
</comment>
<keyword evidence="2" id="KW-1133">Transmembrane helix</keyword>
<dbReference type="PANTHER" id="PTHR33604:SF3">
    <property type="entry name" value="OSJNBA0004B13.7 PROTEIN"/>
    <property type="match status" value="1"/>
</dbReference>
<keyword evidence="4" id="KW-1185">Reference proteome</keyword>
<organism evidence="3 4">
    <name type="scientific">Coniochaeta hoffmannii</name>
    <dbReference type="NCBI Taxonomy" id="91930"/>
    <lineage>
        <taxon>Eukaryota</taxon>
        <taxon>Fungi</taxon>
        <taxon>Dikarya</taxon>
        <taxon>Ascomycota</taxon>
        <taxon>Pezizomycotina</taxon>
        <taxon>Sordariomycetes</taxon>
        <taxon>Sordariomycetidae</taxon>
        <taxon>Coniochaetales</taxon>
        <taxon>Coniochaetaceae</taxon>
        <taxon>Coniochaeta</taxon>
    </lineage>
</organism>
<evidence type="ECO:0000313" key="4">
    <source>
        <dbReference type="Proteomes" id="UP001174691"/>
    </source>
</evidence>
<feature type="compositionally biased region" description="Pro residues" evidence="1">
    <location>
        <begin position="469"/>
        <end position="489"/>
    </location>
</feature>
<dbReference type="Proteomes" id="UP001174691">
    <property type="component" value="Unassembled WGS sequence"/>
</dbReference>
<reference evidence="3" key="1">
    <citation type="submission" date="2022-07" db="EMBL/GenBank/DDBJ databases">
        <title>Fungi with potential for degradation of polypropylene.</title>
        <authorList>
            <person name="Gostincar C."/>
        </authorList>
    </citation>
    <scope>NUCLEOTIDE SEQUENCE</scope>
    <source>
        <strain evidence="3">EXF-13287</strain>
    </source>
</reference>
<feature type="transmembrane region" description="Helical" evidence="2">
    <location>
        <begin position="52"/>
        <end position="70"/>
    </location>
</feature>
<feature type="region of interest" description="Disordered" evidence="1">
    <location>
        <begin position="457"/>
        <end position="492"/>
    </location>
</feature>
<dbReference type="EMBL" id="JANBVN010000029">
    <property type="protein sequence ID" value="KAJ9160967.1"/>
    <property type="molecule type" value="Genomic_DNA"/>
</dbReference>
<gene>
    <name evidence="3" type="ORF">NKR19_g2813</name>
</gene>
<feature type="region of interest" description="Disordered" evidence="1">
    <location>
        <begin position="86"/>
        <end position="116"/>
    </location>
</feature>
<accession>A0AA38VRY0</accession>
<name>A0AA38VRY0_9PEZI</name>
<dbReference type="PANTHER" id="PTHR33604">
    <property type="entry name" value="OSJNBA0004B13.7 PROTEIN"/>
    <property type="match status" value="1"/>
</dbReference>
<proteinExistence type="predicted"/>
<evidence type="ECO:0000256" key="1">
    <source>
        <dbReference type="SAM" id="MobiDB-lite"/>
    </source>
</evidence>
<evidence type="ECO:0000313" key="3">
    <source>
        <dbReference type="EMBL" id="KAJ9160967.1"/>
    </source>
</evidence>
<evidence type="ECO:0000256" key="2">
    <source>
        <dbReference type="SAM" id="Phobius"/>
    </source>
</evidence>
<keyword evidence="2" id="KW-0472">Membrane</keyword>
<feature type="region of interest" description="Disordered" evidence="1">
    <location>
        <begin position="587"/>
        <end position="608"/>
    </location>
</feature>